<feature type="transmembrane region" description="Helical" evidence="1">
    <location>
        <begin position="245"/>
        <end position="266"/>
    </location>
</feature>
<reference evidence="2 3" key="1">
    <citation type="journal article" date="2017" name="ISME J.">
        <title>Energy and carbon metabolisms in a deep terrestrial subsurface fluid microbial community.</title>
        <authorList>
            <person name="Momper L."/>
            <person name="Jungbluth S.P."/>
            <person name="Lee M.D."/>
            <person name="Amend J.P."/>
        </authorList>
    </citation>
    <scope>NUCLEOTIDE SEQUENCE [LARGE SCALE GENOMIC DNA]</scope>
    <source>
        <strain evidence="2">SURF_5</strain>
    </source>
</reference>
<sequence>MNNNPKSKACPGHRSGIQNPKPNVLLLFLLPLILIAAILAAPFELSFPVPWHHSDEGFILYKSYLLSLGKTPYLDFDPFWPPGVYFVNGLLFTLFGPDLLAVKYGLAFVTVLSSLLLFFIAIKIMPNHLAALCALLFLFWGPPILNIPYSSWYAVPFGLAGLCVLIRAVENDRLLPVLLAGIAAGAAFTFKQSIGVFVLASYGLIGLFWRRGNHADCLVARSAEFLLVLVLAAALPLAYVSRHTVSNIAFLHLPALLLAGLLLWLLNRPYYRTEARSSFRNLVLYQLVLSGGFIALIAAWFCYLAPKVGWLDLFRNVLLIGQSWRLNEMVVAFPTFSPISFLFPAFLAALAAIGHIMIRNRANRGVVIICSSAAAALLILFANWIVEGAAFRYFLSKRWDLNIYLYFPAAITAVFTIFLIRNVKKNAASKEVLFSLCLFVYAVLLFQQTFPYADLNHFTFGFAPWIPLAFFLVHRLIASARIESRLLSIRVAAIAVLAVPLFLLFAGRAVNQARLLLAFKRVPAGWSLESRPISRMDVEGGQIFFDTGYAQMFKELIEYVRANTAPTDTVASLPSLVIVNVLTQRMAPTKFVYLWPGYFSEEEIRMTADQIRTNLPKLVIISRMPSLSNDILSYEGYSSEYPEIAGAVAELYEPVATIGYFTVMRPRRLPGEILSAAVEN</sequence>
<feature type="transmembrane region" description="Helical" evidence="1">
    <location>
        <begin position="104"/>
        <end position="122"/>
    </location>
</feature>
<feature type="transmembrane region" description="Helical" evidence="1">
    <location>
        <begin position="217"/>
        <end position="239"/>
    </location>
</feature>
<evidence type="ECO:0000313" key="3">
    <source>
        <dbReference type="Proteomes" id="UP000265882"/>
    </source>
</evidence>
<feature type="transmembrane region" description="Helical" evidence="1">
    <location>
        <begin position="175"/>
        <end position="205"/>
    </location>
</feature>
<feature type="transmembrane region" description="Helical" evidence="1">
    <location>
        <begin position="330"/>
        <end position="353"/>
    </location>
</feature>
<feature type="transmembrane region" description="Helical" evidence="1">
    <location>
        <begin position="287"/>
        <end position="310"/>
    </location>
</feature>
<proteinExistence type="predicted"/>
<evidence type="ECO:0000256" key="1">
    <source>
        <dbReference type="SAM" id="Phobius"/>
    </source>
</evidence>
<keyword evidence="1" id="KW-0472">Membrane</keyword>
<feature type="transmembrane region" description="Helical" evidence="1">
    <location>
        <begin position="458"/>
        <end position="477"/>
    </location>
</feature>
<protein>
    <submittedName>
        <fullName evidence="2">Uncharacterized protein</fullName>
    </submittedName>
</protein>
<feature type="transmembrane region" description="Helical" evidence="1">
    <location>
        <begin position="365"/>
        <end position="386"/>
    </location>
</feature>
<comment type="caution">
    <text evidence="2">The sequence shown here is derived from an EMBL/GenBank/DDBJ whole genome shotgun (WGS) entry which is preliminary data.</text>
</comment>
<feature type="transmembrane region" description="Helical" evidence="1">
    <location>
        <begin position="152"/>
        <end position="169"/>
    </location>
</feature>
<dbReference type="EMBL" id="QZKU01000128">
    <property type="protein sequence ID" value="RJP16089.1"/>
    <property type="molecule type" value="Genomic_DNA"/>
</dbReference>
<feature type="transmembrane region" description="Helical" evidence="1">
    <location>
        <begin position="79"/>
        <end position="97"/>
    </location>
</feature>
<evidence type="ECO:0000313" key="2">
    <source>
        <dbReference type="EMBL" id="RJP16089.1"/>
    </source>
</evidence>
<dbReference type="Proteomes" id="UP000265882">
    <property type="component" value="Unassembled WGS sequence"/>
</dbReference>
<feature type="transmembrane region" description="Helical" evidence="1">
    <location>
        <begin position="489"/>
        <end position="510"/>
    </location>
</feature>
<keyword evidence="1" id="KW-0812">Transmembrane</keyword>
<gene>
    <name evidence="2" type="ORF">C4520_18920</name>
</gene>
<keyword evidence="1" id="KW-1133">Transmembrane helix</keyword>
<name>A0A3A4N8L5_ABYX5</name>
<feature type="transmembrane region" description="Helical" evidence="1">
    <location>
        <begin position="401"/>
        <end position="420"/>
    </location>
</feature>
<dbReference type="AlphaFoldDB" id="A0A3A4N8L5"/>
<feature type="transmembrane region" description="Helical" evidence="1">
    <location>
        <begin position="432"/>
        <end position="452"/>
    </location>
</feature>
<organism evidence="2 3">
    <name type="scientific">Abyssobacteria bacterium (strain SURF_5)</name>
    <dbReference type="NCBI Taxonomy" id="2093360"/>
    <lineage>
        <taxon>Bacteria</taxon>
        <taxon>Pseudomonadati</taxon>
        <taxon>Candidatus Hydrogenedentota</taxon>
        <taxon>Candidatus Abyssobacteria</taxon>
    </lineage>
</organism>
<accession>A0A3A4N8L5</accession>